<dbReference type="FunFam" id="3.40.50.1980:FF:000001">
    <property type="entry name" value="Histidinol dehydrogenase"/>
    <property type="match status" value="1"/>
</dbReference>
<keyword evidence="10 11" id="KW-0368">Histidine biosynthesis</keyword>
<dbReference type="SUPFAM" id="SSF53720">
    <property type="entry name" value="ALDH-like"/>
    <property type="match status" value="1"/>
</dbReference>
<keyword evidence="6 10" id="KW-0479">Metal-binding</keyword>
<comment type="similarity">
    <text evidence="3 10 11 16">Belongs to the histidinol dehydrogenase family.</text>
</comment>
<feature type="binding site" evidence="10 13">
    <location>
        <position position="123"/>
    </location>
    <ligand>
        <name>NAD(+)</name>
        <dbReference type="ChEBI" id="CHEBI:57540"/>
    </ligand>
</feature>
<evidence type="ECO:0000313" key="17">
    <source>
        <dbReference type="EMBL" id="RWX74236.1"/>
    </source>
</evidence>
<comment type="cofactor">
    <cofactor evidence="10 15">
        <name>Zn(2+)</name>
        <dbReference type="ChEBI" id="CHEBI:29105"/>
    </cofactor>
    <text evidence="10 15">Binds 1 zinc ion per subunit.</text>
</comment>
<dbReference type="GO" id="GO:0000105">
    <property type="term" value="P:L-histidine biosynthetic process"/>
    <property type="evidence" value="ECO:0007669"/>
    <property type="project" value="UniProtKB-UniRule"/>
</dbReference>
<proteinExistence type="inferred from homology"/>
<dbReference type="InterPro" id="IPR012131">
    <property type="entry name" value="Hstdl_DH"/>
</dbReference>
<feature type="binding site" evidence="10 15">
    <location>
        <position position="354"/>
    </location>
    <ligand>
        <name>Zn(2+)</name>
        <dbReference type="ChEBI" id="CHEBI:29105"/>
    </ligand>
</feature>
<dbReference type="NCBIfam" id="TIGR00069">
    <property type="entry name" value="hisD"/>
    <property type="match status" value="1"/>
</dbReference>
<evidence type="ECO:0000256" key="3">
    <source>
        <dbReference type="ARBA" id="ARBA00010178"/>
    </source>
</evidence>
<dbReference type="InterPro" id="IPR022695">
    <property type="entry name" value="Histidinol_DH_monofunct"/>
</dbReference>
<dbReference type="InterPro" id="IPR016161">
    <property type="entry name" value="Ald_DH/histidinol_DH"/>
</dbReference>
<organism evidence="17 18">
    <name type="scientific">Methanosuratincola subterraneus</name>
    <dbReference type="NCBI Taxonomy" id="2593994"/>
    <lineage>
        <taxon>Archaea</taxon>
        <taxon>Thermoproteota</taxon>
        <taxon>Methanosuratincolia</taxon>
        <taxon>Candidatus Methanomethylicales</taxon>
        <taxon>Candidatus Methanomethylicaceae</taxon>
        <taxon>Candidatus Methanosuratincola (ex Vanwonterghem et al. 2016)</taxon>
    </lineage>
</organism>
<feature type="active site" description="Proton acceptor" evidence="10 12">
    <location>
        <position position="320"/>
    </location>
</feature>
<keyword evidence="7 10" id="KW-0862">Zinc</keyword>
<evidence type="ECO:0000256" key="14">
    <source>
        <dbReference type="PIRSR" id="PIRSR000099-3"/>
    </source>
</evidence>
<feature type="binding site" evidence="10 14">
    <location>
        <position position="231"/>
    </location>
    <ligand>
        <name>substrate</name>
    </ligand>
</feature>
<dbReference type="EMBL" id="RXGA01000001">
    <property type="protein sequence ID" value="RWX74236.1"/>
    <property type="molecule type" value="Genomic_DNA"/>
</dbReference>
<reference evidence="17 18" key="1">
    <citation type="submission" date="2018-12" db="EMBL/GenBank/DDBJ databases">
        <title>The complete genome of the methanogenic archaea of the candidate phylum Verstraetearchaeota, obtained from the metagenome of underground thermal water.</title>
        <authorList>
            <person name="Kadnikov V.V."/>
            <person name="Mardanov A.V."/>
            <person name="Beletsky A.V."/>
            <person name="Karnachuk O.V."/>
            <person name="Ravin N.V."/>
        </authorList>
    </citation>
    <scope>NUCLEOTIDE SEQUENCE [LARGE SCALE GENOMIC DNA]</scope>
    <source>
        <strain evidence="17">Ch88</strain>
    </source>
</reference>
<feature type="binding site" evidence="10 14">
    <location>
        <position position="354"/>
    </location>
    <ligand>
        <name>substrate</name>
    </ligand>
</feature>
<feature type="binding site" evidence="10 13">
    <location>
        <position position="208"/>
    </location>
    <ligand>
        <name>NAD(+)</name>
        <dbReference type="ChEBI" id="CHEBI:57540"/>
    </ligand>
</feature>
<feature type="binding site" evidence="10 14">
    <location>
        <position position="253"/>
    </location>
    <ligand>
        <name>substrate</name>
    </ligand>
</feature>
<evidence type="ECO:0000256" key="11">
    <source>
        <dbReference type="PIRNR" id="PIRNR000099"/>
    </source>
</evidence>
<feature type="active site" description="Proton acceptor" evidence="10 12">
    <location>
        <position position="321"/>
    </location>
</feature>
<dbReference type="Gene3D" id="1.20.5.1300">
    <property type="match status" value="1"/>
</dbReference>
<comment type="catalytic activity">
    <reaction evidence="9 10 11">
        <text>L-histidinol + 2 NAD(+) + H2O = L-histidine + 2 NADH + 3 H(+)</text>
        <dbReference type="Rhea" id="RHEA:20641"/>
        <dbReference type="ChEBI" id="CHEBI:15377"/>
        <dbReference type="ChEBI" id="CHEBI:15378"/>
        <dbReference type="ChEBI" id="CHEBI:57540"/>
        <dbReference type="ChEBI" id="CHEBI:57595"/>
        <dbReference type="ChEBI" id="CHEBI:57699"/>
        <dbReference type="ChEBI" id="CHEBI:57945"/>
        <dbReference type="EC" id="1.1.1.23"/>
    </reaction>
</comment>
<keyword evidence="10 11" id="KW-0028">Amino-acid biosynthesis</keyword>
<keyword evidence="10 11" id="KW-0520">NAD</keyword>
<dbReference type="PANTHER" id="PTHR21256:SF2">
    <property type="entry name" value="HISTIDINE BIOSYNTHESIS TRIFUNCTIONAL PROTEIN"/>
    <property type="match status" value="1"/>
</dbReference>
<evidence type="ECO:0000256" key="6">
    <source>
        <dbReference type="ARBA" id="ARBA00022723"/>
    </source>
</evidence>
<name>A0A444L9G5_METS7</name>
<feature type="binding site" evidence="10 15">
    <location>
        <position position="413"/>
    </location>
    <ligand>
        <name>Zn(2+)</name>
        <dbReference type="ChEBI" id="CHEBI:29105"/>
    </ligand>
</feature>
<feature type="binding site" evidence="10 14">
    <location>
        <position position="256"/>
    </location>
    <ligand>
        <name>substrate</name>
    </ligand>
</feature>
<evidence type="ECO:0000256" key="7">
    <source>
        <dbReference type="ARBA" id="ARBA00022833"/>
    </source>
</evidence>
<dbReference type="PRINTS" id="PR00083">
    <property type="entry name" value="HOLDHDRGNASE"/>
</dbReference>
<dbReference type="CDD" id="cd06572">
    <property type="entry name" value="Histidinol_dh"/>
    <property type="match status" value="1"/>
</dbReference>
<comment type="function">
    <text evidence="1 10 11">Catalyzes the sequential NAD-dependent oxidations of L-histidinol to L-histidinaldehyde and then to L-histidine.</text>
</comment>
<evidence type="ECO:0000256" key="5">
    <source>
        <dbReference type="ARBA" id="ARBA00016531"/>
    </source>
</evidence>
<dbReference type="Proteomes" id="UP000288215">
    <property type="component" value="Unassembled WGS sequence"/>
</dbReference>
<dbReference type="PIRSF" id="PIRSF000099">
    <property type="entry name" value="Histidinol_dh"/>
    <property type="match status" value="1"/>
</dbReference>
<dbReference type="Pfam" id="PF00815">
    <property type="entry name" value="Histidinol_dh"/>
    <property type="match status" value="1"/>
</dbReference>
<comment type="caution">
    <text evidence="17">The sequence shown here is derived from an EMBL/GenBank/DDBJ whole genome shotgun (WGS) entry which is preliminary data.</text>
</comment>
<protein>
    <recommendedName>
        <fullName evidence="5 10">Histidinol dehydrogenase</fullName>
        <shortName evidence="10 11">HDH</shortName>
        <ecNumber evidence="4 10">1.1.1.23</ecNumber>
    </recommendedName>
</protein>
<dbReference type="Gene3D" id="3.40.50.1980">
    <property type="entry name" value="Nitrogenase molybdenum iron protein domain"/>
    <property type="match status" value="2"/>
</dbReference>
<evidence type="ECO:0000256" key="10">
    <source>
        <dbReference type="HAMAP-Rule" id="MF_01024"/>
    </source>
</evidence>
<feature type="binding site" evidence="10 14">
    <location>
        <position position="408"/>
    </location>
    <ligand>
        <name>substrate</name>
    </ligand>
</feature>
<dbReference type="GO" id="GO:0008270">
    <property type="term" value="F:zinc ion binding"/>
    <property type="evidence" value="ECO:0007669"/>
    <property type="project" value="UniProtKB-UniRule"/>
</dbReference>
<comment type="pathway">
    <text evidence="2 10 11">Amino-acid biosynthesis; L-histidine biosynthesis; L-histidine from 5-phospho-alpha-D-ribose 1-diphosphate: step 9/9.</text>
</comment>
<dbReference type="GO" id="GO:0004399">
    <property type="term" value="F:histidinol dehydrogenase activity"/>
    <property type="evidence" value="ECO:0007669"/>
    <property type="project" value="UniProtKB-UniRule"/>
</dbReference>
<evidence type="ECO:0000313" key="18">
    <source>
        <dbReference type="Proteomes" id="UP000288215"/>
    </source>
</evidence>
<evidence type="ECO:0000256" key="4">
    <source>
        <dbReference type="ARBA" id="ARBA00012965"/>
    </source>
</evidence>
<gene>
    <name evidence="10" type="primary">hisD</name>
    <name evidence="17" type="ORF">Metus_0261</name>
</gene>
<feature type="binding site" evidence="10 15">
    <location>
        <position position="256"/>
    </location>
    <ligand>
        <name>Zn(2+)</name>
        <dbReference type="ChEBI" id="CHEBI:29105"/>
    </ligand>
</feature>
<evidence type="ECO:0000256" key="12">
    <source>
        <dbReference type="PIRSR" id="PIRSR000099-1"/>
    </source>
</evidence>
<dbReference type="AlphaFoldDB" id="A0A444L9G5"/>
<dbReference type="HAMAP" id="MF_01024">
    <property type="entry name" value="HisD"/>
    <property type="match status" value="1"/>
</dbReference>
<evidence type="ECO:0000256" key="15">
    <source>
        <dbReference type="PIRSR" id="PIRSR000099-4"/>
    </source>
</evidence>
<dbReference type="PANTHER" id="PTHR21256">
    <property type="entry name" value="HISTIDINOL DEHYDROGENASE HDH"/>
    <property type="match status" value="1"/>
</dbReference>
<evidence type="ECO:0000256" key="8">
    <source>
        <dbReference type="ARBA" id="ARBA00023002"/>
    </source>
</evidence>
<evidence type="ECO:0000256" key="16">
    <source>
        <dbReference type="RuleBase" id="RU004175"/>
    </source>
</evidence>
<keyword evidence="8 10" id="KW-0560">Oxidoreductase</keyword>
<feature type="binding site" evidence="10 14">
    <location>
        <position position="413"/>
    </location>
    <ligand>
        <name>substrate</name>
    </ligand>
</feature>
<dbReference type="EC" id="1.1.1.23" evidence="4 10"/>
<evidence type="ECO:0000256" key="2">
    <source>
        <dbReference type="ARBA" id="ARBA00004940"/>
    </source>
</evidence>
<evidence type="ECO:0000256" key="13">
    <source>
        <dbReference type="PIRSR" id="PIRSR000099-2"/>
    </source>
</evidence>
<evidence type="ECO:0000256" key="1">
    <source>
        <dbReference type="ARBA" id="ARBA00003850"/>
    </source>
</evidence>
<sequence length="429" mass="46589">MKVVKYSDYASEPIRPSQVPKEIADYVSAIIARVRDLGDSAVLEYTEKFDKVRIEPDRIRIEWGEMRRAYNAIPESLRAALRNSAERIRAFQELQKPLEFSATIVPGVSAGIKFDPIQSVGLYVPGGSAAYPSTVLMTAIPAKVAGVDRCAVFTPPGKGGDVPEAILAAAYIAEVDEVYRVGGAQAIAAMAYGTERIRKVEKIFGPGNIYVTVAKMLVSWDVAVDMPAGPSELLIYTEGFDKPEWLAYDILAQCEHDPRAKAALVTTDAALAEEVARMVENLVKESPRREILEKSTAQAVALVVGSREEGADAINEMAPEHLELVGEGAEEIFKLVRNAGAVFIGEYTPVPLGDYTAGTNHVLPTMGWAKRASPLSVRDFLRSREYLRCTRDGVMRIGGDAVMVATAEGLLNHARAVSSRMGTNCKGEK</sequence>
<dbReference type="UniPathway" id="UPA00031">
    <property type="reaction ID" value="UER00014"/>
</dbReference>
<accession>A0A444L9G5</accession>
<feature type="binding site" evidence="10 14">
    <location>
        <position position="321"/>
    </location>
    <ligand>
        <name>substrate</name>
    </ligand>
</feature>
<feature type="binding site" evidence="10 15">
    <location>
        <position position="253"/>
    </location>
    <ligand>
        <name>Zn(2+)</name>
        <dbReference type="ChEBI" id="CHEBI:29105"/>
    </ligand>
</feature>
<evidence type="ECO:0000256" key="9">
    <source>
        <dbReference type="ARBA" id="ARBA00049489"/>
    </source>
</evidence>
<dbReference type="GO" id="GO:0051287">
    <property type="term" value="F:NAD binding"/>
    <property type="evidence" value="ECO:0007669"/>
    <property type="project" value="InterPro"/>
</dbReference>
<feature type="binding site" evidence="10 13">
    <location>
        <position position="185"/>
    </location>
    <ligand>
        <name>NAD(+)</name>
        <dbReference type="ChEBI" id="CHEBI:57540"/>
    </ligand>
</feature>
<dbReference type="GO" id="GO:0005737">
    <property type="term" value="C:cytoplasm"/>
    <property type="evidence" value="ECO:0007669"/>
    <property type="project" value="TreeGrafter"/>
</dbReference>
<dbReference type="FunFam" id="3.40.50.1980:FF:000026">
    <property type="entry name" value="Histidinol dehydrogenase"/>
    <property type="match status" value="1"/>
</dbReference>